<keyword evidence="1" id="KW-1133">Transmembrane helix</keyword>
<protein>
    <submittedName>
        <fullName evidence="2">Uncharacterized protein</fullName>
    </submittedName>
</protein>
<name>A0A2P5A505_PARAD</name>
<sequence>KAVKPSKPGDYFRAVGKLGLLLLLLKLWVLLYDHGLALIITPLVDANGTNDCSQINPQTKNSRQTLLQIIKYKCQNLESNHGRYQILYDHVDKYMHYVY</sequence>
<dbReference type="Proteomes" id="UP000237105">
    <property type="component" value="Unassembled WGS sequence"/>
</dbReference>
<feature type="non-terminal residue" evidence="2">
    <location>
        <position position="1"/>
    </location>
</feature>
<evidence type="ECO:0000313" key="2">
    <source>
        <dbReference type="EMBL" id="PON31626.1"/>
    </source>
</evidence>
<dbReference type="EMBL" id="JXTB01000970">
    <property type="protein sequence ID" value="PON31626.1"/>
    <property type="molecule type" value="Genomic_DNA"/>
</dbReference>
<evidence type="ECO:0000256" key="1">
    <source>
        <dbReference type="SAM" id="Phobius"/>
    </source>
</evidence>
<organism evidence="2 3">
    <name type="scientific">Parasponia andersonii</name>
    <name type="common">Sponia andersonii</name>
    <dbReference type="NCBI Taxonomy" id="3476"/>
    <lineage>
        <taxon>Eukaryota</taxon>
        <taxon>Viridiplantae</taxon>
        <taxon>Streptophyta</taxon>
        <taxon>Embryophyta</taxon>
        <taxon>Tracheophyta</taxon>
        <taxon>Spermatophyta</taxon>
        <taxon>Magnoliopsida</taxon>
        <taxon>eudicotyledons</taxon>
        <taxon>Gunneridae</taxon>
        <taxon>Pentapetalae</taxon>
        <taxon>rosids</taxon>
        <taxon>fabids</taxon>
        <taxon>Rosales</taxon>
        <taxon>Cannabaceae</taxon>
        <taxon>Parasponia</taxon>
    </lineage>
</organism>
<evidence type="ECO:0000313" key="3">
    <source>
        <dbReference type="Proteomes" id="UP000237105"/>
    </source>
</evidence>
<dbReference type="AlphaFoldDB" id="A0A2P5A505"/>
<dbReference type="OrthoDB" id="10303267at2759"/>
<reference evidence="3" key="1">
    <citation type="submission" date="2016-06" db="EMBL/GenBank/DDBJ databases">
        <title>Parallel loss of symbiosis genes in relatives of nitrogen-fixing non-legume Parasponia.</title>
        <authorList>
            <person name="Van Velzen R."/>
            <person name="Holmer R."/>
            <person name="Bu F."/>
            <person name="Rutten L."/>
            <person name="Van Zeijl A."/>
            <person name="Liu W."/>
            <person name="Santuari L."/>
            <person name="Cao Q."/>
            <person name="Sharma T."/>
            <person name="Shen D."/>
            <person name="Roswanjaya Y."/>
            <person name="Wardhani T."/>
            <person name="Kalhor M.S."/>
            <person name="Jansen J."/>
            <person name="Van den Hoogen J."/>
            <person name="Gungor B."/>
            <person name="Hartog M."/>
            <person name="Hontelez J."/>
            <person name="Verver J."/>
            <person name="Yang W.-C."/>
            <person name="Schijlen E."/>
            <person name="Repin R."/>
            <person name="Schilthuizen M."/>
            <person name="Schranz E."/>
            <person name="Heidstra R."/>
            <person name="Miyata K."/>
            <person name="Fedorova E."/>
            <person name="Kohlen W."/>
            <person name="Bisseling T."/>
            <person name="Smit S."/>
            <person name="Geurts R."/>
        </authorList>
    </citation>
    <scope>NUCLEOTIDE SEQUENCE [LARGE SCALE GENOMIC DNA]</scope>
    <source>
        <strain evidence="3">cv. WU1-14</strain>
    </source>
</reference>
<feature type="transmembrane region" description="Helical" evidence="1">
    <location>
        <begin position="20"/>
        <end position="44"/>
    </location>
</feature>
<gene>
    <name evidence="2" type="ORF">PanWU01x14_368420</name>
</gene>
<keyword evidence="3" id="KW-1185">Reference proteome</keyword>
<keyword evidence="1" id="KW-0812">Transmembrane</keyword>
<proteinExistence type="predicted"/>
<keyword evidence="1" id="KW-0472">Membrane</keyword>
<comment type="caution">
    <text evidence="2">The sequence shown here is derived from an EMBL/GenBank/DDBJ whole genome shotgun (WGS) entry which is preliminary data.</text>
</comment>
<accession>A0A2P5A505</accession>